<dbReference type="Pfam" id="PF17210">
    <property type="entry name" value="SdrD_B"/>
    <property type="match status" value="1"/>
</dbReference>
<sequence>GELTVEVTGGAEPYTITWNTVPAQSGPTATGLTAGTYTASIVDANGCETTAEGTITEPAELTASIADAALDCFEDADGELTVTVNGGTEGYTITWNTVPAQSGPTATGLTAGTYTASIVDANGCETTAEGTITEPAELTASIADAAVDCFEDANGELTVTVNGGTEGYMITWNTVPAQSGPTATGLTAGTYIASIVDANGCEVTAEGTITEPTELDVTGTTTDINCDGDASGSIDVTVTGGTPAYSYVWGDDNTVTTEDRTGLAAGTYVLTVTDENGCEEVETFTIEGATTLEATIADAALDCYGDADGELTVEVTGGAEPYTITWNTVPAQSGPTATGLTAGTYTASIVDANGCETTAEGTITEPADPLNIDETITELACNESTGGEINLDVTGGTAPYTYAWTGPGITNTTSDNQTGLGAGIYTVEVTDAALCTISESYTIAPSFTLTASVENDTICLSSADRGELTVVVLNGSGNYSFNWSNANESAETVTGLVAGTYTVTITDLSTGCIITEVARVVEDASACSSLGNFVWSDTNGNGIQDADEPGVADVVVNLKDENGNVIASTTTDENGEYLFDLLVPGTYSVQFILPDGFEWTTLGAVAGANEALDSDADPAMDGMTEQVFVSAGEFYDDLDAGIVPVITCELLAEVTVDPVCDDNGSTSDPLDDYYTMTILVTGTSPSGEWTSGLVDRNGNAISGTVGVPLEVELSAYAGNDDPIQAVSIIVTDAQDATCTAEFDYTPVGPCSNRCRINAFNSSSPVCNDNGTESDPSDDFFTLGITARGINEFGASWTVSTMDGRLVGTGIYGEETPEVGPFTEDDVVDGVLRLNVQDADEPSCNYVVSIAIAPGTLPCSDACTITIVQLGESICDDNGTPTISSDDQWWVSAEVRGTNVNNWTSTTPGGEGNNSFGTNISFGYFPNPISGTQTITVTSVGVTPTCSATIQVVAPGETCSDECDITAELTVGECNDNGTATPFDDFFYITVTANSVGENNSPNGWVLIEGDHFTDTEIGSGTQFGQEYTFGPFPTHDENGNVRTTQDYRIEDADDIYCDVEFYDVVLPEPCSEPIQCLLEVELLGTDCDNNGTPADGNDDTYCFDVIVSGGTGGYTIRYTAPAGRADETGVFGETMTYCGFGIGENVRANIIPDDENCTEIAALLVQSPEECVDCILEVEELSNVCDDNGTADPSDDTYIVTVAVHHQGLGNFYMVDVPGEGMVLGQYGTSDTIKTFEFLISDGDVTLEFLDMQNQGQCNDEITFTAPTEPCGDCQIMVVDFTTTECNQNGTELDGSDDTFTATFTVTGFNTGDNWVTADGTYTGTYGVATTLTLPTGTADLVLDIVDADDASCGTELTIPVPNSCEEEPECDISVVIVSASRCNDDGGYEFDVTVTNSGAGSENGWVITGTEYSGTYGETVTITVDDVCGDNEFVFRDASDETCEQIITGRAPEVGIEAPADTDMVNDRTLICTDYNEIFNVEGSLANTGVATVSGCGDITIDFNDTFISGGPDATAGCDETVIRRIFTASVCDGTMVADTQLITIRKPLVSDVIFPTDTIDFDCEGEGFPTDVNGNPATSVTGIPAIVTAFGDTTRFDDEFCGTLNVAYNDVVEQTCSGTQTIRRTWTATSECSDDVLSAEQIIRTGDFSAPVVSCPISNHYCPVLEDDIMLFPMDYFDCVANFTAPLPDVTDACSDSWTIVTYVVDELGLGDTVLVIGNDDDRALSLGAGDYVFRYAVSDDCGNVGTTDCRFRVADTQEPAAICISDINVSVGGYGVARIYSQMIDLGSYDNCGIDSILVRRELLIDPITGDSLSTPIWSDWGAWAEVVCEDAGTVVALQLRVVDFGGNVNVCTTNAAVVDNTLPYCTGLEDLFLTCDEVPSDLDANDTLSLQAAFGRPVVIDNCSAESIELTPIVDYDACSESGTIIRRWLAIDGIGNVSAQEFTQRITITSDMGFTMVLPKDTLTDCLDEYQGFEIIGAGCADISVTYQDTIVEAVAADGDACLVIERKYIIINNCMFNPETDDLMVISRDEDCDGEQGESIFYAIVDGDSTYVDVDTDFGNAIPAAGTRGTECDGESNATGRLRSFATTGGWTYTQRISIFDETNPVLNYEVPPVFCATEEEGCETVIEIPITISGECTAAGSNWLVMIDLGRDGNPEMRLQTDLAVQGTFPNYFIKAAMPLGEHNLIIRYVDGCNNAVSAAIPFEIVDCSIPDPICYSGLIANLETLETPVVDSEGNEITVGAIVDAGRLASCNIEDCTGPLRYSVNRIGDVPHVDSTDIVLTCEDRYTVDLEVYMWDSAFNPFAVQPDGTVGGPNWKMCVVEVLVQDPNTLCNDCNADGSLTLGGSITTSLGVVLPGVEVEMQGEMTGLELTGDDGKYAFPGVTAGSYSITPYKEDIAANGVSTLDELILQRHLLGLQMITDPLVFMAADLNNSGTLTVIDRLLMRNIILGNTEVLPGNETWRFVPVSYFEAVGDELDRMMDAPRKIDLANVDACTMGNDFYAIKMGDLNNSVFIQSATGNILNGTRGRSSNETQKLEIEERRLQGGDFFDLPVRAIDLEGISGMQFTLGFADEALEVEEVVPGLLTEDQLGLRFVDRGYVSANWTQPGEMVDGEAVLFTVRLRSLRPGLVSDAVHFVDNPTFTEAYSIDDEALMTIVLNVNDSSLPSDQDVMIGGFDLGAMAVVELSQNVPNPFNAETTITFNLPEAGDARLNVYDFSGRVLSDISGEFEAGVNSVKLQGRNLPAGAMVYTLTFKGERLSRTMVRAFS</sequence>
<evidence type="ECO:0000256" key="1">
    <source>
        <dbReference type="ARBA" id="ARBA00004613"/>
    </source>
</evidence>
<evidence type="ECO:0000313" key="6">
    <source>
        <dbReference type="EMBL" id="TXF87887.1"/>
    </source>
</evidence>
<dbReference type="InterPro" id="IPR013784">
    <property type="entry name" value="Carb-bd-like_fold"/>
</dbReference>
<dbReference type="InterPro" id="IPR003410">
    <property type="entry name" value="HYR_dom"/>
</dbReference>
<accession>A0A5C7FPN9</accession>
<dbReference type="InterPro" id="IPR033764">
    <property type="entry name" value="Sdr_B"/>
</dbReference>
<dbReference type="PROSITE" id="PS50825">
    <property type="entry name" value="HYR"/>
    <property type="match status" value="1"/>
</dbReference>
<evidence type="ECO:0000259" key="5">
    <source>
        <dbReference type="PROSITE" id="PS50825"/>
    </source>
</evidence>
<feature type="non-terminal residue" evidence="6">
    <location>
        <position position="1"/>
    </location>
</feature>
<dbReference type="RefSeq" id="WP_319923274.1">
    <property type="nucleotide sequence ID" value="NZ_VOXD01000030.1"/>
</dbReference>
<keyword evidence="2" id="KW-0964">Secreted</keyword>
<evidence type="ECO:0000313" key="7">
    <source>
        <dbReference type="Proteomes" id="UP000321907"/>
    </source>
</evidence>
<dbReference type="Gene3D" id="2.60.40.10">
    <property type="entry name" value="Immunoglobulins"/>
    <property type="match status" value="1"/>
</dbReference>
<evidence type="ECO:0000256" key="2">
    <source>
        <dbReference type="ARBA" id="ARBA00022525"/>
    </source>
</evidence>
<dbReference type="CDD" id="cd14252">
    <property type="entry name" value="Dockerin_like"/>
    <property type="match status" value="1"/>
</dbReference>
<keyword evidence="7" id="KW-1185">Reference proteome</keyword>
<reference evidence="6 7" key="1">
    <citation type="submission" date="2019-08" db="EMBL/GenBank/DDBJ databases">
        <title>Lewinella sp. strain SSH13 Genome sequencing and assembly.</title>
        <authorList>
            <person name="Kim I."/>
        </authorList>
    </citation>
    <scope>NUCLEOTIDE SEQUENCE [LARGE SCALE GENOMIC DNA]</scope>
    <source>
        <strain evidence="6 7">SSH13</strain>
    </source>
</reference>
<dbReference type="GO" id="GO:0030246">
    <property type="term" value="F:carbohydrate binding"/>
    <property type="evidence" value="ECO:0007669"/>
    <property type="project" value="InterPro"/>
</dbReference>
<protein>
    <recommendedName>
        <fullName evidence="5">HYR domain-containing protein</fullName>
    </recommendedName>
</protein>
<evidence type="ECO:0000256" key="4">
    <source>
        <dbReference type="ARBA" id="ARBA00022737"/>
    </source>
</evidence>
<dbReference type="SUPFAM" id="SSF49452">
    <property type="entry name" value="Starch-binding domain-like"/>
    <property type="match status" value="1"/>
</dbReference>
<keyword evidence="3" id="KW-0732">Signal</keyword>
<dbReference type="GO" id="GO:0005576">
    <property type="term" value="C:extracellular region"/>
    <property type="evidence" value="ECO:0007669"/>
    <property type="project" value="UniProtKB-SubCell"/>
</dbReference>
<dbReference type="PANTHER" id="PTHR23303">
    <property type="entry name" value="CARBOXYPEPTIDASE REGULATORY REGION-CONTAINING"/>
    <property type="match status" value="1"/>
</dbReference>
<organism evidence="6 7">
    <name type="scientific">Neolewinella aurantiaca</name>
    <dbReference type="NCBI Taxonomy" id="2602767"/>
    <lineage>
        <taxon>Bacteria</taxon>
        <taxon>Pseudomonadati</taxon>
        <taxon>Bacteroidota</taxon>
        <taxon>Saprospiria</taxon>
        <taxon>Saprospirales</taxon>
        <taxon>Lewinellaceae</taxon>
        <taxon>Neolewinella</taxon>
    </lineage>
</organism>
<comment type="subcellular location">
    <subcellularLocation>
        <location evidence="1">Secreted</location>
    </subcellularLocation>
</comment>
<dbReference type="Pfam" id="PF13573">
    <property type="entry name" value="SprB"/>
    <property type="match status" value="5"/>
</dbReference>
<dbReference type="Gene3D" id="2.60.40.740">
    <property type="match status" value="4"/>
</dbReference>
<proteinExistence type="predicted"/>
<keyword evidence="4" id="KW-0677">Repeat</keyword>
<dbReference type="InterPro" id="IPR013783">
    <property type="entry name" value="Ig-like_fold"/>
</dbReference>
<name>A0A5C7FPN9_9BACT</name>
<dbReference type="InterPro" id="IPR051417">
    <property type="entry name" value="SDr/BOS_complex"/>
</dbReference>
<comment type="caution">
    <text evidence="6">The sequence shown here is derived from an EMBL/GenBank/DDBJ whole genome shotgun (WGS) entry which is preliminary data.</text>
</comment>
<dbReference type="InterPro" id="IPR025667">
    <property type="entry name" value="SprB_repeat"/>
</dbReference>
<dbReference type="EMBL" id="VOXD01000030">
    <property type="protein sequence ID" value="TXF87887.1"/>
    <property type="molecule type" value="Genomic_DNA"/>
</dbReference>
<dbReference type="Proteomes" id="UP000321907">
    <property type="component" value="Unassembled WGS sequence"/>
</dbReference>
<gene>
    <name evidence="6" type="ORF">FUA23_17165</name>
</gene>
<dbReference type="SUPFAM" id="SSF117074">
    <property type="entry name" value="Hypothetical protein PA1324"/>
    <property type="match status" value="1"/>
</dbReference>
<feature type="domain" description="HYR" evidence="5">
    <location>
        <begin position="1671"/>
        <end position="1760"/>
    </location>
</feature>
<evidence type="ECO:0000256" key="3">
    <source>
        <dbReference type="ARBA" id="ARBA00022729"/>
    </source>
</evidence>